<dbReference type="AlphaFoldDB" id="A0A844FCA7"/>
<dbReference type="EMBL" id="VUMB01000023">
    <property type="protein sequence ID" value="MSS40995.1"/>
    <property type="molecule type" value="Genomic_DNA"/>
</dbReference>
<dbReference type="GO" id="GO:0010181">
    <property type="term" value="F:FMN binding"/>
    <property type="evidence" value="ECO:0007669"/>
    <property type="project" value="InterPro"/>
</dbReference>
<dbReference type="PANTHER" id="PTHR39201:SF1">
    <property type="entry name" value="FLAVODOXIN-LIKE DOMAIN-CONTAINING PROTEIN"/>
    <property type="match status" value="1"/>
</dbReference>
<sequence length="159" mass="17411">MSKVLVAYFSASGVTAKLAKRLAEAIGADLHEIQPEVPYTDADLDWMNKRSRSSAEMNDKSFRPAVANKVENMEQYSVIFTAFPIWWYVAPTIVNTFMEQYDLSGKTIIPLATSGSSGMGNTNKELAVSCPGAELKEGKRFSADASAEELKTWAEGFGI</sequence>
<name>A0A844FCA7_CLOSV</name>
<reference evidence="2 3" key="1">
    <citation type="submission" date="2019-08" db="EMBL/GenBank/DDBJ databases">
        <title>In-depth cultivation of the pig gut microbiome towards novel bacterial diversity and tailored functional studies.</title>
        <authorList>
            <person name="Wylensek D."/>
            <person name="Hitch T.C.A."/>
            <person name="Clavel T."/>
        </authorList>
    </citation>
    <scope>NUCLEOTIDE SEQUENCE [LARGE SCALE GENOMIC DNA]</scope>
    <source>
        <strain evidence="2 3">BL-389-WT-3D</strain>
    </source>
</reference>
<accession>A0A844FCA7</accession>
<feature type="domain" description="Flavodoxin-like" evidence="1">
    <location>
        <begin position="3"/>
        <end position="155"/>
    </location>
</feature>
<dbReference type="Pfam" id="PF12682">
    <property type="entry name" value="Flavodoxin_4"/>
    <property type="match status" value="1"/>
</dbReference>
<comment type="caution">
    <text evidence="2">The sequence shown here is derived from an EMBL/GenBank/DDBJ whole genome shotgun (WGS) entry which is preliminary data.</text>
</comment>
<gene>
    <name evidence="2" type="ORF">FYJ37_11685</name>
</gene>
<dbReference type="InterPro" id="IPR008254">
    <property type="entry name" value="Flavodoxin/NO_synth"/>
</dbReference>
<dbReference type="NCBIfam" id="NF005501">
    <property type="entry name" value="PRK07116.1"/>
    <property type="match status" value="1"/>
</dbReference>
<protein>
    <submittedName>
        <fullName evidence="2">Flavodoxin</fullName>
    </submittedName>
</protein>
<organism evidence="2 3">
    <name type="scientific">Clostridium scindens (strain JCM 10418 / VPI 12708)</name>
    <dbReference type="NCBI Taxonomy" id="29347"/>
    <lineage>
        <taxon>Bacteria</taxon>
        <taxon>Bacillati</taxon>
        <taxon>Bacillota</taxon>
        <taxon>Clostridia</taxon>
        <taxon>Lachnospirales</taxon>
        <taxon>Lachnospiraceae</taxon>
    </lineage>
</organism>
<proteinExistence type="predicted"/>
<dbReference type="Proteomes" id="UP000462363">
    <property type="component" value="Unassembled WGS sequence"/>
</dbReference>
<evidence type="ECO:0000313" key="2">
    <source>
        <dbReference type="EMBL" id="MSS40995.1"/>
    </source>
</evidence>
<dbReference type="GO" id="GO:0016651">
    <property type="term" value="F:oxidoreductase activity, acting on NAD(P)H"/>
    <property type="evidence" value="ECO:0007669"/>
    <property type="project" value="UniProtKB-ARBA"/>
</dbReference>
<dbReference type="PANTHER" id="PTHR39201">
    <property type="entry name" value="EXPORTED PROTEIN-RELATED"/>
    <property type="match status" value="1"/>
</dbReference>
<dbReference type="RefSeq" id="WP_009248281.1">
    <property type="nucleotide sequence ID" value="NZ_AP024846.1"/>
</dbReference>
<dbReference type="SUPFAM" id="SSF52218">
    <property type="entry name" value="Flavoproteins"/>
    <property type="match status" value="1"/>
</dbReference>
<dbReference type="Gene3D" id="3.40.50.360">
    <property type="match status" value="1"/>
</dbReference>
<evidence type="ECO:0000259" key="1">
    <source>
        <dbReference type="Pfam" id="PF12682"/>
    </source>
</evidence>
<evidence type="ECO:0000313" key="3">
    <source>
        <dbReference type="Proteomes" id="UP000462363"/>
    </source>
</evidence>
<dbReference type="InterPro" id="IPR029039">
    <property type="entry name" value="Flavoprotein-like_sf"/>
</dbReference>